<dbReference type="KEGG" id="aswu:HUW51_17180"/>
<organism evidence="1 2">
    <name type="scientific">Adhaeribacter swui</name>
    <dbReference type="NCBI Taxonomy" id="2086471"/>
    <lineage>
        <taxon>Bacteria</taxon>
        <taxon>Pseudomonadati</taxon>
        <taxon>Bacteroidota</taxon>
        <taxon>Cytophagia</taxon>
        <taxon>Cytophagales</taxon>
        <taxon>Hymenobacteraceae</taxon>
        <taxon>Adhaeribacter</taxon>
    </lineage>
</organism>
<accession>A0A7G7GB37</accession>
<dbReference type="Proteomes" id="UP000515237">
    <property type="component" value="Chromosome"/>
</dbReference>
<evidence type="ECO:0000313" key="2">
    <source>
        <dbReference type="Proteomes" id="UP000515237"/>
    </source>
</evidence>
<sequence>MKTQKQTAEEWLVFAIENWKKELTRLRARDTDELFNSFHGNVIEQAGGERIKVEIAYAWYGQMVDMGVGRGTRSGEQKDQATERKLIGRYKGNRRQAKKWYSGKNRNSIGYQTSRLGQLMQEIMVMAATEKVAGSKNQKIVVNF</sequence>
<name>A0A7G7GB37_9BACT</name>
<keyword evidence="2" id="KW-1185">Reference proteome</keyword>
<dbReference type="AlphaFoldDB" id="A0A7G7GB37"/>
<proteinExistence type="predicted"/>
<gene>
    <name evidence="1" type="ORF">HUW51_17180</name>
</gene>
<reference evidence="1 2" key="1">
    <citation type="journal article" date="2018" name="Int. J. Syst. Evol. Microbiol.">
        <title>Adhaeribacter swui sp. nov., isolated from wet mud.</title>
        <authorList>
            <person name="Kim D.U."/>
            <person name="Kim K.W."/>
            <person name="Kang M.S."/>
            <person name="Kim J.Y."/>
            <person name="Jang J.H."/>
            <person name="Kim M.K."/>
        </authorList>
    </citation>
    <scope>NUCLEOTIDE SEQUENCE [LARGE SCALE GENOMIC DNA]</scope>
    <source>
        <strain evidence="1 2">KCTC 52873</strain>
    </source>
</reference>
<dbReference type="RefSeq" id="WP_185270852.1">
    <property type="nucleotide sequence ID" value="NZ_CP055156.1"/>
</dbReference>
<dbReference type="EMBL" id="CP055156">
    <property type="protein sequence ID" value="QNF34371.1"/>
    <property type="molecule type" value="Genomic_DNA"/>
</dbReference>
<evidence type="ECO:0000313" key="1">
    <source>
        <dbReference type="EMBL" id="QNF34371.1"/>
    </source>
</evidence>
<protein>
    <submittedName>
        <fullName evidence="1">Uncharacterized protein</fullName>
    </submittedName>
</protein>